<organism evidence="1 2">
    <name type="scientific">Mythimna loreyi</name>
    <dbReference type="NCBI Taxonomy" id="667449"/>
    <lineage>
        <taxon>Eukaryota</taxon>
        <taxon>Metazoa</taxon>
        <taxon>Ecdysozoa</taxon>
        <taxon>Arthropoda</taxon>
        <taxon>Hexapoda</taxon>
        <taxon>Insecta</taxon>
        <taxon>Pterygota</taxon>
        <taxon>Neoptera</taxon>
        <taxon>Endopterygota</taxon>
        <taxon>Lepidoptera</taxon>
        <taxon>Glossata</taxon>
        <taxon>Ditrysia</taxon>
        <taxon>Noctuoidea</taxon>
        <taxon>Noctuidae</taxon>
        <taxon>Noctuinae</taxon>
        <taxon>Hadenini</taxon>
        <taxon>Mythimna</taxon>
    </lineage>
</organism>
<protein>
    <submittedName>
        <fullName evidence="1">Uncharacterized protein</fullName>
    </submittedName>
</protein>
<proteinExistence type="predicted"/>
<accession>A0ACC2R538</accession>
<name>A0ACC2R538_9NEOP</name>
<reference evidence="1" key="1">
    <citation type="submission" date="2023-03" db="EMBL/GenBank/DDBJ databases">
        <title>Chromosome-level genomes of two armyworms, Mythimna separata and Mythimna loreyi, provide insights into the biosynthesis and reception of sex pheromones.</title>
        <authorList>
            <person name="Zhao H."/>
        </authorList>
    </citation>
    <scope>NUCLEOTIDE SEQUENCE</scope>
    <source>
        <strain evidence="1">BeijingLab</strain>
    </source>
</reference>
<dbReference type="Proteomes" id="UP001231649">
    <property type="component" value="Chromosome 10"/>
</dbReference>
<evidence type="ECO:0000313" key="1">
    <source>
        <dbReference type="EMBL" id="KAJ8729671.1"/>
    </source>
</evidence>
<evidence type="ECO:0000313" key="2">
    <source>
        <dbReference type="Proteomes" id="UP001231649"/>
    </source>
</evidence>
<keyword evidence="2" id="KW-1185">Reference proteome</keyword>
<gene>
    <name evidence="1" type="ORF">PYW08_001252</name>
</gene>
<dbReference type="EMBL" id="CM056786">
    <property type="protein sequence ID" value="KAJ8729671.1"/>
    <property type="molecule type" value="Genomic_DNA"/>
</dbReference>
<comment type="caution">
    <text evidence="1">The sequence shown here is derived from an EMBL/GenBank/DDBJ whole genome shotgun (WGS) entry which is preliminary data.</text>
</comment>
<sequence length="341" mass="38942">MVKPHSPFKVNAKVNTDSPSNQNSSNSSPNPNDDPVDQEVKLDEKEWYYDMSGRKYLFILNQKTFEDTTYFDELPSTRFGTDCDVKRLKDVFSSLNYKVVTVNNPNYIAIFDILKGIASLEHKHTSCICMAILTHGGRGGLLYAADRPYNFRLVEGIFGHLSCLANVPKVFFVQACRGRSLDAGHIGLVPDQRDRNLSTPNSKKSCRSDICFDEVVPIMKAFNNGWTYNAHMRDCSYYNFLKGFAMDSIARNPFDNPSGYVPTYADILVLYSTVENFVSYRFSDGTWMIQALCDNIEEYHKDHDIDFIMTMTKQKVARLITDEATKQMPEVRSTLRKLLKL</sequence>